<name>A0A4Y2BPU4_ARAVE</name>
<proteinExistence type="predicted"/>
<organism evidence="1 2">
    <name type="scientific">Araneus ventricosus</name>
    <name type="common">Orbweaver spider</name>
    <name type="synonym">Epeira ventricosa</name>
    <dbReference type="NCBI Taxonomy" id="182803"/>
    <lineage>
        <taxon>Eukaryota</taxon>
        <taxon>Metazoa</taxon>
        <taxon>Ecdysozoa</taxon>
        <taxon>Arthropoda</taxon>
        <taxon>Chelicerata</taxon>
        <taxon>Arachnida</taxon>
        <taxon>Araneae</taxon>
        <taxon>Araneomorphae</taxon>
        <taxon>Entelegynae</taxon>
        <taxon>Araneoidea</taxon>
        <taxon>Araneidae</taxon>
        <taxon>Araneus</taxon>
    </lineage>
</organism>
<keyword evidence="2" id="KW-1185">Reference proteome</keyword>
<reference evidence="1 2" key="1">
    <citation type="journal article" date="2019" name="Sci. Rep.">
        <title>Orb-weaving spider Araneus ventricosus genome elucidates the spidroin gene catalogue.</title>
        <authorList>
            <person name="Kono N."/>
            <person name="Nakamura H."/>
            <person name="Ohtoshi R."/>
            <person name="Moran D.A.P."/>
            <person name="Shinohara A."/>
            <person name="Yoshida Y."/>
            <person name="Fujiwara M."/>
            <person name="Mori M."/>
            <person name="Tomita M."/>
            <person name="Arakawa K."/>
        </authorList>
    </citation>
    <scope>NUCLEOTIDE SEQUENCE [LARGE SCALE GENOMIC DNA]</scope>
</reference>
<gene>
    <name evidence="1" type="ORF">AVEN_42662_1</name>
</gene>
<comment type="caution">
    <text evidence="1">The sequence shown here is derived from an EMBL/GenBank/DDBJ whole genome shotgun (WGS) entry which is preliminary data.</text>
</comment>
<protein>
    <submittedName>
        <fullName evidence="1">Uncharacterized protein</fullName>
    </submittedName>
</protein>
<evidence type="ECO:0000313" key="1">
    <source>
        <dbReference type="EMBL" id="GBL93214.1"/>
    </source>
</evidence>
<evidence type="ECO:0000313" key="2">
    <source>
        <dbReference type="Proteomes" id="UP000499080"/>
    </source>
</evidence>
<dbReference type="Proteomes" id="UP000499080">
    <property type="component" value="Unassembled WGS sequence"/>
</dbReference>
<sequence>MIYRCPGAPWEQNISPLMSLIEVKYYEGARKESHVPGAIDFHRAADDDCVFPLVWCRSLERGCRLKCRPLRLTTVQNYVVNSKIALTLLQNGTLM</sequence>
<dbReference type="EMBL" id="BGPR01000092">
    <property type="protein sequence ID" value="GBL93214.1"/>
    <property type="molecule type" value="Genomic_DNA"/>
</dbReference>
<accession>A0A4Y2BPU4</accession>
<dbReference type="AlphaFoldDB" id="A0A4Y2BPU4"/>